<protein>
    <submittedName>
        <fullName evidence="2">Uncharacterized protein</fullName>
    </submittedName>
</protein>
<accession>A0AAN4Z6B3</accession>
<feature type="transmembrane region" description="Helical" evidence="1">
    <location>
        <begin position="12"/>
        <end position="35"/>
    </location>
</feature>
<organism evidence="2 3">
    <name type="scientific">Pristionchus mayeri</name>
    <dbReference type="NCBI Taxonomy" id="1317129"/>
    <lineage>
        <taxon>Eukaryota</taxon>
        <taxon>Metazoa</taxon>
        <taxon>Ecdysozoa</taxon>
        <taxon>Nematoda</taxon>
        <taxon>Chromadorea</taxon>
        <taxon>Rhabditida</taxon>
        <taxon>Rhabditina</taxon>
        <taxon>Diplogasteromorpha</taxon>
        <taxon>Diplogasteroidea</taxon>
        <taxon>Neodiplogasteridae</taxon>
        <taxon>Pristionchus</taxon>
    </lineage>
</organism>
<evidence type="ECO:0000256" key="1">
    <source>
        <dbReference type="SAM" id="Phobius"/>
    </source>
</evidence>
<dbReference type="Proteomes" id="UP001328107">
    <property type="component" value="Unassembled WGS sequence"/>
</dbReference>
<dbReference type="AlphaFoldDB" id="A0AAN4Z6B3"/>
<keyword evidence="3" id="KW-1185">Reference proteome</keyword>
<name>A0AAN4Z6B3_9BILA</name>
<evidence type="ECO:0000313" key="3">
    <source>
        <dbReference type="Proteomes" id="UP001328107"/>
    </source>
</evidence>
<evidence type="ECO:0000313" key="2">
    <source>
        <dbReference type="EMBL" id="GMR34906.1"/>
    </source>
</evidence>
<keyword evidence="1" id="KW-0472">Membrane</keyword>
<reference evidence="3" key="1">
    <citation type="submission" date="2022-10" db="EMBL/GenBank/DDBJ databases">
        <title>Genome assembly of Pristionchus species.</title>
        <authorList>
            <person name="Yoshida K."/>
            <person name="Sommer R.J."/>
        </authorList>
    </citation>
    <scope>NUCLEOTIDE SEQUENCE [LARGE SCALE GENOMIC DNA]</scope>
    <source>
        <strain evidence="3">RS5460</strain>
    </source>
</reference>
<keyword evidence="1" id="KW-1133">Transmembrane helix</keyword>
<feature type="non-terminal residue" evidence="2">
    <location>
        <position position="83"/>
    </location>
</feature>
<keyword evidence="1" id="KW-0812">Transmembrane</keyword>
<sequence>FDHNDPRYFHTLCMGAQVTTAARYVAIFSLVWTVLRTLTEILWQTWNGATIVITVIDFACVVSLLLGTIKDKRILIIPYLLDQ</sequence>
<feature type="transmembrane region" description="Helical" evidence="1">
    <location>
        <begin position="41"/>
        <end position="66"/>
    </location>
</feature>
<dbReference type="EMBL" id="BTRK01000002">
    <property type="protein sequence ID" value="GMR34906.1"/>
    <property type="molecule type" value="Genomic_DNA"/>
</dbReference>
<comment type="caution">
    <text evidence="2">The sequence shown here is derived from an EMBL/GenBank/DDBJ whole genome shotgun (WGS) entry which is preliminary data.</text>
</comment>
<feature type="non-terminal residue" evidence="2">
    <location>
        <position position="1"/>
    </location>
</feature>
<gene>
    <name evidence="2" type="ORF">PMAYCL1PPCAC_05101</name>
</gene>
<proteinExistence type="predicted"/>